<name>A0A067BY62_SAPPC</name>
<accession>A0A067BY62</accession>
<sequence>TSSRPLERKQASRTYSTALGREPALFMPGWDRELDATLWKARRWTAIDWAYLTHISSTEFTVQPVFDTFD</sequence>
<dbReference type="EMBL" id="KK583253">
    <property type="protein sequence ID" value="KDO23484.1"/>
    <property type="molecule type" value="Genomic_DNA"/>
</dbReference>
<dbReference type="Proteomes" id="UP000030745">
    <property type="component" value="Unassembled WGS sequence"/>
</dbReference>
<dbReference type="KEGG" id="spar:SPRG_11407"/>
<dbReference type="VEuPathDB" id="FungiDB:SPRG_11407"/>
<organism evidence="1 2">
    <name type="scientific">Saprolegnia parasitica (strain CBS 223.65)</name>
    <dbReference type="NCBI Taxonomy" id="695850"/>
    <lineage>
        <taxon>Eukaryota</taxon>
        <taxon>Sar</taxon>
        <taxon>Stramenopiles</taxon>
        <taxon>Oomycota</taxon>
        <taxon>Saprolegniomycetes</taxon>
        <taxon>Saprolegniales</taxon>
        <taxon>Saprolegniaceae</taxon>
        <taxon>Saprolegnia</taxon>
    </lineage>
</organism>
<reference evidence="1 2" key="1">
    <citation type="journal article" date="2013" name="PLoS Genet.">
        <title>Distinctive expansion of potential virulence genes in the genome of the oomycete fish pathogen Saprolegnia parasitica.</title>
        <authorList>
            <person name="Jiang R.H."/>
            <person name="de Bruijn I."/>
            <person name="Haas B.J."/>
            <person name="Belmonte R."/>
            <person name="Lobach L."/>
            <person name="Christie J."/>
            <person name="van den Ackerveken G."/>
            <person name="Bottin A."/>
            <person name="Bulone V."/>
            <person name="Diaz-Moreno S.M."/>
            <person name="Dumas B."/>
            <person name="Fan L."/>
            <person name="Gaulin E."/>
            <person name="Govers F."/>
            <person name="Grenville-Briggs L.J."/>
            <person name="Horner N.R."/>
            <person name="Levin J.Z."/>
            <person name="Mammella M."/>
            <person name="Meijer H.J."/>
            <person name="Morris P."/>
            <person name="Nusbaum C."/>
            <person name="Oome S."/>
            <person name="Phillips A.J."/>
            <person name="van Rooyen D."/>
            <person name="Rzeszutek E."/>
            <person name="Saraiva M."/>
            <person name="Secombes C.J."/>
            <person name="Seidl M.F."/>
            <person name="Snel B."/>
            <person name="Stassen J.H."/>
            <person name="Sykes S."/>
            <person name="Tripathy S."/>
            <person name="van den Berg H."/>
            <person name="Vega-Arreguin J.C."/>
            <person name="Wawra S."/>
            <person name="Young S.K."/>
            <person name="Zeng Q."/>
            <person name="Dieguez-Uribeondo J."/>
            <person name="Russ C."/>
            <person name="Tyler B.M."/>
            <person name="van West P."/>
        </authorList>
    </citation>
    <scope>NUCLEOTIDE SEQUENCE [LARGE SCALE GENOMIC DNA]</scope>
    <source>
        <strain evidence="1 2">CBS 223.65</strain>
    </source>
</reference>
<protein>
    <submittedName>
        <fullName evidence="1">Uncharacterized protein</fullName>
    </submittedName>
</protein>
<gene>
    <name evidence="1" type="ORF">SPRG_11407</name>
</gene>
<proteinExistence type="predicted"/>
<dbReference type="AlphaFoldDB" id="A0A067BY62"/>
<feature type="non-terminal residue" evidence="1">
    <location>
        <position position="1"/>
    </location>
</feature>
<evidence type="ECO:0000313" key="2">
    <source>
        <dbReference type="Proteomes" id="UP000030745"/>
    </source>
</evidence>
<evidence type="ECO:0000313" key="1">
    <source>
        <dbReference type="EMBL" id="KDO23484.1"/>
    </source>
</evidence>
<dbReference type="GeneID" id="24133444"/>
<dbReference type="RefSeq" id="XP_012205799.1">
    <property type="nucleotide sequence ID" value="XM_012350409.1"/>
</dbReference>
<keyword evidence="2" id="KW-1185">Reference proteome</keyword>